<proteinExistence type="predicted"/>
<reference evidence="8" key="1">
    <citation type="submission" date="2021-10" db="EMBL/GenBank/DDBJ databases">
        <title>Tropical sea cucumber genome reveals ecological adaptation and Cuvierian tubules defense mechanism.</title>
        <authorList>
            <person name="Chen T."/>
        </authorList>
    </citation>
    <scope>NUCLEOTIDE SEQUENCE</scope>
    <source>
        <strain evidence="8">Nanhai2018</strain>
        <tissue evidence="8">Muscle</tissue>
    </source>
</reference>
<dbReference type="SUPFAM" id="SSF56672">
    <property type="entry name" value="DNA/RNA polymerases"/>
    <property type="match status" value="1"/>
</dbReference>
<keyword evidence="4" id="KW-0255">Endonuclease</keyword>
<feature type="domain" description="Reverse transcriptase RNase H-like" evidence="7">
    <location>
        <begin position="2"/>
        <end position="62"/>
    </location>
</feature>
<dbReference type="Pfam" id="PF17917">
    <property type="entry name" value="RT_RNaseH"/>
    <property type="match status" value="1"/>
</dbReference>
<dbReference type="InterPro" id="IPR043502">
    <property type="entry name" value="DNA/RNA_pol_sf"/>
</dbReference>
<evidence type="ECO:0000256" key="5">
    <source>
        <dbReference type="ARBA" id="ARBA00022801"/>
    </source>
</evidence>
<dbReference type="OrthoDB" id="8035539at2759"/>
<evidence type="ECO:0000256" key="3">
    <source>
        <dbReference type="ARBA" id="ARBA00022722"/>
    </source>
</evidence>
<comment type="caution">
    <text evidence="8">The sequence shown here is derived from an EMBL/GenBank/DDBJ whole genome shotgun (WGS) entry which is preliminary data.</text>
</comment>
<gene>
    <name evidence="8" type="ORF">HOLleu_13634</name>
</gene>
<keyword evidence="5" id="KW-0378">Hydrolase</keyword>
<dbReference type="PANTHER" id="PTHR37984:SF13">
    <property type="entry name" value="RIBONUCLEASE H"/>
    <property type="match status" value="1"/>
</dbReference>
<dbReference type="GO" id="GO:0003964">
    <property type="term" value="F:RNA-directed DNA polymerase activity"/>
    <property type="evidence" value="ECO:0007669"/>
    <property type="project" value="UniProtKB-KW"/>
</dbReference>
<accession>A0A9Q1CDA3</accession>
<sequence>MVEKEGLACVFGVTKFHQYLYGQQFTLVSDHKPLMSLFNEKKGIPQMASGRIQRWALTLSAYDYKIKYREGKLNFGADALSRLPTPSPNTQVPLPGDVVLLMESLDSGKSPVSSKEIKGWTDRDPLLSHVRHCILTEWSHYRHRSEFNVYERRKTELSVHNGCILWGARVVVPPQGRGRIIK</sequence>
<dbReference type="GO" id="GO:0004519">
    <property type="term" value="F:endonuclease activity"/>
    <property type="evidence" value="ECO:0007669"/>
    <property type="project" value="UniProtKB-KW"/>
</dbReference>
<keyword evidence="9" id="KW-1185">Reference proteome</keyword>
<dbReference type="GO" id="GO:0016787">
    <property type="term" value="F:hydrolase activity"/>
    <property type="evidence" value="ECO:0007669"/>
    <property type="project" value="UniProtKB-KW"/>
</dbReference>
<evidence type="ECO:0000256" key="1">
    <source>
        <dbReference type="ARBA" id="ARBA00022679"/>
    </source>
</evidence>
<keyword evidence="2" id="KW-0548">Nucleotidyltransferase</keyword>
<evidence type="ECO:0000313" key="9">
    <source>
        <dbReference type="Proteomes" id="UP001152320"/>
    </source>
</evidence>
<organism evidence="8 9">
    <name type="scientific">Holothuria leucospilota</name>
    <name type="common">Black long sea cucumber</name>
    <name type="synonym">Mertensiothuria leucospilota</name>
    <dbReference type="NCBI Taxonomy" id="206669"/>
    <lineage>
        <taxon>Eukaryota</taxon>
        <taxon>Metazoa</taxon>
        <taxon>Echinodermata</taxon>
        <taxon>Eleutherozoa</taxon>
        <taxon>Echinozoa</taxon>
        <taxon>Holothuroidea</taxon>
        <taxon>Aspidochirotacea</taxon>
        <taxon>Aspidochirotida</taxon>
        <taxon>Holothuriidae</taxon>
        <taxon>Holothuria</taxon>
    </lineage>
</organism>
<evidence type="ECO:0000256" key="6">
    <source>
        <dbReference type="ARBA" id="ARBA00022918"/>
    </source>
</evidence>
<evidence type="ECO:0000259" key="7">
    <source>
        <dbReference type="Pfam" id="PF17917"/>
    </source>
</evidence>
<keyword evidence="6" id="KW-0695">RNA-directed DNA polymerase</keyword>
<dbReference type="EMBL" id="JAIZAY010000005">
    <property type="protein sequence ID" value="KAJ8042549.1"/>
    <property type="molecule type" value="Genomic_DNA"/>
</dbReference>
<evidence type="ECO:0000256" key="2">
    <source>
        <dbReference type="ARBA" id="ARBA00022695"/>
    </source>
</evidence>
<keyword evidence="1" id="KW-0808">Transferase</keyword>
<dbReference type="InterPro" id="IPR050951">
    <property type="entry name" value="Retrovirus_Pol_polyprotein"/>
</dbReference>
<evidence type="ECO:0000313" key="8">
    <source>
        <dbReference type="EMBL" id="KAJ8042549.1"/>
    </source>
</evidence>
<dbReference type="InterPro" id="IPR041373">
    <property type="entry name" value="RT_RNaseH"/>
</dbReference>
<evidence type="ECO:0000256" key="4">
    <source>
        <dbReference type="ARBA" id="ARBA00022759"/>
    </source>
</evidence>
<keyword evidence="3" id="KW-0540">Nuclease</keyword>
<protein>
    <recommendedName>
        <fullName evidence="7">Reverse transcriptase RNase H-like domain-containing protein</fullName>
    </recommendedName>
</protein>
<name>A0A9Q1CDA3_HOLLE</name>
<dbReference type="PANTHER" id="PTHR37984">
    <property type="entry name" value="PROTEIN CBG26694"/>
    <property type="match status" value="1"/>
</dbReference>
<dbReference type="CDD" id="cd09274">
    <property type="entry name" value="RNase_HI_RT_Ty3"/>
    <property type="match status" value="1"/>
</dbReference>
<dbReference type="Proteomes" id="UP001152320">
    <property type="component" value="Chromosome 5"/>
</dbReference>
<dbReference type="AlphaFoldDB" id="A0A9Q1CDA3"/>